<dbReference type="InterPro" id="IPR005135">
    <property type="entry name" value="Endo/exonuclease/phosphatase"/>
</dbReference>
<feature type="domain" description="Endonuclease/exonuclease/phosphatase" evidence="2">
    <location>
        <begin position="6"/>
        <end position="106"/>
    </location>
</feature>
<organism evidence="5 6">
    <name type="scientific">Sesamum angolense</name>
    <dbReference type="NCBI Taxonomy" id="2727404"/>
    <lineage>
        <taxon>Eukaryota</taxon>
        <taxon>Viridiplantae</taxon>
        <taxon>Streptophyta</taxon>
        <taxon>Embryophyta</taxon>
        <taxon>Tracheophyta</taxon>
        <taxon>Spermatophyta</taxon>
        <taxon>Magnoliopsida</taxon>
        <taxon>eudicotyledons</taxon>
        <taxon>Gunneridae</taxon>
        <taxon>Pentapetalae</taxon>
        <taxon>asterids</taxon>
        <taxon>lamiids</taxon>
        <taxon>Lamiales</taxon>
        <taxon>Pedaliaceae</taxon>
        <taxon>Sesamum</taxon>
    </lineage>
</organism>
<dbReference type="CDD" id="cd01650">
    <property type="entry name" value="RT_nLTR_like"/>
    <property type="match status" value="1"/>
</dbReference>
<protein>
    <submittedName>
        <fullName evidence="5">Mitochondrial protein</fullName>
    </submittedName>
</protein>
<evidence type="ECO:0000259" key="1">
    <source>
        <dbReference type="Pfam" id="PF00078"/>
    </source>
</evidence>
<feature type="domain" description="Reverse transcriptase" evidence="1">
    <location>
        <begin position="369"/>
        <end position="531"/>
    </location>
</feature>
<gene>
    <name evidence="5" type="ORF">Sango_0907800</name>
</gene>
<dbReference type="SUPFAM" id="SSF56219">
    <property type="entry name" value="DNase I-like"/>
    <property type="match status" value="1"/>
</dbReference>
<keyword evidence="6" id="KW-1185">Reference proteome</keyword>
<evidence type="ECO:0000313" key="5">
    <source>
        <dbReference type="EMBL" id="KAK4401671.1"/>
    </source>
</evidence>
<evidence type="ECO:0000259" key="3">
    <source>
        <dbReference type="Pfam" id="PF13456"/>
    </source>
</evidence>
<dbReference type="Pfam" id="PF03372">
    <property type="entry name" value="Exo_endo_phos"/>
    <property type="match status" value="1"/>
</dbReference>
<name>A0AAE1WY96_9LAMI</name>
<sequence>MNLLMWNCQGLGGPWTVRSLGNLIRDYHPALVFLAETKCSSRRIDSLKRRFDMFGFSVDSRGKGGGLALLWRKSVDVVLQSYSHNHIDVSVRLNESQDWWRFTGLYGEPETAKREATWRLLSQLHTRSVRPWLENRSLGATITRRLVQSGSALIGLALIGLDSVVSKRLENWRCPLSSNPTMALFERLEACQLSLTRWSKESLHNDRQRISQLEHRLTTLLSGILTPERLEEASALRQELENRAAREETVWRQRSKALWLREGDRNTSFFHRRASQRFQTNLISRIKDSSGEWVEDVDGIRRYIISYFHDVFASSRPQETDIAIGTEHLRQVVDASMAEDLLQPFTAIEVKSALFSMAPLKSPGPDDRIISPFQSAFVPGRLITDNVLLAFELNHFLNTKTKGGQGYMALKLDVSKAHDKVEWAFLKQVVVNLALSSRKGSPPRGPLSPYLFLLCTESFCSLIQRAESAARIQGISICRGAPCISHLLFADDTLIFSKASLSSVRAIKDLLEIYRRASGQEINFHKSSVAFSRNTPEALSIGLASVLNIRKENKMELYLGLPSRVVRSKRELFSMIRDRIWKRITGWNDKFLSQAGKEVLIKSIVQAIPSYAMSCFKLPVTLLTEIQGMISNFWWHNRGQRKIHWLSWQRLCDSKLQGGLGFRCLHLFNLAMLAKNLWRIFTSPERPSVVCSVLDIFLTDIFLPLDCEVILGIPLGRTVCEDLLIWHYSTNGLFSVRSAYHLACSMEESPCSSNLKETEHSWWRRLWQTHLPGKVKIFVWRACLNALPTGRNLSRRIPGPACLPLLLGSCRGCFALSKDWTNASSSIFFAFAGPYGGAETASWYRELLGSGSSDMLCCSAPGGVPPTVFCPSASSRLISPPHWQYPPRISLSSILMERFLIEERKRGLVLWRGMMGGCVGWLSLRLAKTSDGPLAEAFAAREAVLFAINRGWQNVVLEGDCATLITKLLSGLRDFSAIGSITLDIQNLISYFQFSRFSFVQRSCNSVAHALAKLALGSASGESNIPAPAAHFVMLDKLATT</sequence>
<dbReference type="EMBL" id="JACGWL010000005">
    <property type="protein sequence ID" value="KAK4401671.1"/>
    <property type="molecule type" value="Genomic_DNA"/>
</dbReference>
<dbReference type="InterPro" id="IPR036691">
    <property type="entry name" value="Endo/exonu/phosph_ase_sf"/>
</dbReference>
<dbReference type="GO" id="GO:0004523">
    <property type="term" value="F:RNA-DNA hybrid ribonuclease activity"/>
    <property type="evidence" value="ECO:0007669"/>
    <property type="project" value="InterPro"/>
</dbReference>
<accession>A0AAE1WY96</accession>
<dbReference type="InterPro" id="IPR002156">
    <property type="entry name" value="RNaseH_domain"/>
</dbReference>
<dbReference type="Pfam" id="PF13966">
    <property type="entry name" value="zf-RVT"/>
    <property type="match status" value="1"/>
</dbReference>
<dbReference type="Proteomes" id="UP001289374">
    <property type="component" value="Unassembled WGS sequence"/>
</dbReference>
<dbReference type="InterPro" id="IPR026960">
    <property type="entry name" value="RVT-Znf"/>
</dbReference>
<reference evidence="5" key="2">
    <citation type="journal article" date="2024" name="Plant">
        <title>Genomic evolution and insights into agronomic trait innovations of Sesamum species.</title>
        <authorList>
            <person name="Miao H."/>
            <person name="Wang L."/>
            <person name="Qu L."/>
            <person name="Liu H."/>
            <person name="Sun Y."/>
            <person name="Le M."/>
            <person name="Wang Q."/>
            <person name="Wei S."/>
            <person name="Zheng Y."/>
            <person name="Lin W."/>
            <person name="Duan Y."/>
            <person name="Cao H."/>
            <person name="Xiong S."/>
            <person name="Wang X."/>
            <person name="Wei L."/>
            <person name="Li C."/>
            <person name="Ma Q."/>
            <person name="Ju M."/>
            <person name="Zhao R."/>
            <person name="Li G."/>
            <person name="Mu C."/>
            <person name="Tian Q."/>
            <person name="Mei H."/>
            <person name="Zhang T."/>
            <person name="Gao T."/>
            <person name="Zhang H."/>
        </authorList>
    </citation>
    <scope>NUCLEOTIDE SEQUENCE</scope>
    <source>
        <strain evidence="5">K16</strain>
    </source>
</reference>
<dbReference type="Gene3D" id="3.60.10.10">
    <property type="entry name" value="Endonuclease/exonuclease/phosphatase"/>
    <property type="match status" value="1"/>
</dbReference>
<dbReference type="GO" id="GO:0003676">
    <property type="term" value="F:nucleic acid binding"/>
    <property type="evidence" value="ECO:0007669"/>
    <property type="project" value="InterPro"/>
</dbReference>
<dbReference type="InterPro" id="IPR000477">
    <property type="entry name" value="RT_dom"/>
</dbReference>
<dbReference type="PANTHER" id="PTHR33116">
    <property type="entry name" value="REVERSE TRANSCRIPTASE ZINC-BINDING DOMAIN-CONTAINING PROTEIN-RELATED-RELATED"/>
    <property type="match status" value="1"/>
</dbReference>
<reference evidence="5" key="1">
    <citation type="submission" date="2020-06" db="EMBL/GenBank/DDBJ databases">
        <authorList>
            <person name="Li T."/>
            <person name="Hu X."/>
            <person name="Zhang T."/>
            <person name="Song X."/>
            <person name="Zhang H."/>
            <person name="Dai N."/>
            <person name="Sheng W."/>
            <person name="Hou X."/>
            <person name="Wei L."/>
        </authorList>
    </citation>
    <scope>NUCLEOTIDE SEQUENCE</scope>
    <source>
        <strain evidence="5">K16</strain>
        <tissue evidence="5">Leaf</tissue>
    </source>
</reference>
<dbReference type="InterPro" id="IPR044730">
    <property type="entry name" value="RNase_H-like_dom_plant"/>
</dbReference>
<feature type="domain" description="RNase H type-1" evidence="3">
    <location>
        <begin position="915"/>
        <end position="1015"/>
    </location>
</feature>
<dbReference type="Pfam" id="PF13456">
    <property type="entry name" value="RVT_3"/>
    <property type="match status" value="1"/>
</dbReference>
<dbReference type="AlphaFoldDB" id="A0AAE1WY96"/>
<dbReference type="Gene3D" id="3.30.420.10">
    <property type="entry name" value="Ribonuclease H-like superfamily/Ribonuclease H"/>
    <property type="match status" value="1"/>
</dbReference>
<comment type="caution">
    <text evidence="5">The sequence shown here is derived from an EMBL/GenBank/DDBJ whole genome shotgun (WGS) entry which is preliminary data.</text>
</comment>
<evidence type="ECO:0000259" key="4">
    <source>
        <dbReference type="Pfam" id="PF13966"/>
    </source>
</evidence>
<dbReference type="CDD" id="cd06222">
    <property type="entry name" value="RNase_H_like"/>
    <property type="match status" value="1"/>
</dbReference>
<dbReference type="InterPro" id="IPR036397">
    <property type="entry name" value="RNaseH_sf"/>
</dbReference>
<evidence type="ECO:0000259" key="2">
    <source>
        <dbReference type="Pfam" id="PF03372"/>
    </source>
</evidence>
<proteinExistence type="predicted"/>
<dbReference type="PANTHER" id="PTHR33116:SF86">
    <property type="entry name" value="REVERSE TRANSCRIPTASE DOMAIN-CONTAINING PROTEIN"/>
    <property type="match status" value="1"/>
</dbReference>
<dbReference type="Pfam" id="PF00078">
    <property type="entry name" value="RVT_1"/>
    <property type="match status" value="1"/>
</dbReference>
<evidence type="ECO:0000313" key="6">
    <source>
        <dbReference type="Proteomes" id="UP001289374"/>
    </source>
</evidence>
<feature type="domain" description="Reverse transcriptase zinc-binding" evidence="4">
    <location>
        <begin position="734"/>
        <end position="797"/>
    </location>
</feature>